<keyword evidence="12 15" id="KW-0648">Protein biosynthesis</keyword>
<protein>
    <recommendedName>
        <fullName evidence="15">Phenylalanine--tRNA ligase beta subunit</fullName>
        <ecNumber evidence="15">6.1.1.20</ecNumber>
    </recommendedName>
    <alternativeName>
        <fullName evidence="15">Phenylalanyl-tRNA synthetase beta subunit</fullName>
        <shortName evidence="15">PheRS</shortName>
    </alternativeName>
</protein>
<dbReference type="Pfam" id="PF03483">
    <property type="entry name" value="B3_4"/>
    <property type="match status" value="1"/>
</dbReference>
<dbReference type="NCBIfam" id="TIGR00472">
    <property type="entry name" value="pheT_bact"/>
    <property type="match status" value="1"/>
</dbReference>
<dbReference type="PROSITE" id="PS50886">
    <property type="entry name" value="TRBD"/>
    <property type="match status" value="1"/>
</dbReference>
<dbReference type="HAMAP" id="MF_00283">
    <property type="entry name" value="Phe_tRNA_synth_beta1"/>
    <property type="match status" value="1"/>
</dbReference>
<dbReference type="Pfam" id="PF01588">
    <property type="entry name" value="tRNA_bind"/>
    <property type="match status" value="1"/>
</dbReference>
<comment type="similarity">
    <text evidence="2 15">Belongs to the phenylalanyl-tRNA synthetase beta subunit family. Type 1 subfamily.</text>
</comment>
<dbReference type="FunFam" id="2.40.50.140:FF:000045">
    <property type="entry name" value="Phenylalanine--tRNA ligase beta subunit"/>
    <property type="match status" value="1"/>
</dbReference>
<dbReference type="FunFam" id="3.30.70.380:FF:000001">
    <property type="entry name" value="Phenylalanine--tRNA ligase beta subunit"/>
    <property type="match status" value="1"/>
</dbReference>
<dbReference type="InterPro" id="IPR005147">
    <property type="entry name" value="tRNA_synthase_B5-dom"/>
</dbReference>
<evidence type="ECO:0000259" key="18">
    <source>
        <dbReference type="PROSITE" id="PS51447"/>
    </source>
</evidence>
<evidence type="ECO:0000256" key="6">
    <source>
        <dbReference type="ARBA" id="ARBA00022598"/>
    </source>
</evidence>
<keyword evidence="11 16" id="KW-0694">RNA-binding</keyword>
<comment type="cofactor">
    <cofactor evidence="15">
        <name>Mg(2+)</name>
        <dbReference type="ChEBI" id="CHEBI:18420"/>
    </cofactor>
    <text evidence="15">Binds 2 magnesium ions per tetramer.</text>
</comment>
<dbReference type="GO" id="GO:0005524">
    <property type="term" value="F:ATP binding"/>
    <property type="evidence" value="ECO:0007669"/>
    <property type="project" value="UniProtKB-UniRule"/>
</dbReference>
<proteinExistence type="inferred from homology"/>
<dbReference type="FunFam" id="3.50.40.10:FF:000001">
    <property type="entry name" value="Phenylalanine--tRNA ligase beta subunit"/>
    <property type="match status" value="1"/>
</dbReference>
<evidence type="ECO:0000259" key="19">
    <source>
        <dbReference type="PROSITE" id="PS51483"/>
    </source>
</evidence>
<dbReference type="InterPro" id="IPR012340">
    <property type="entry name" value="NA-bd_OB-fold"/>
</dbReference>
<dbReference type="GO" id="GO:0140096">
    <property type="term" value="F:catalytic activity, acting on a protein"/>
    <property type="evidence" value="ECO:0007669"/>
    <property type="project" value="UniProtKB-ARBA"/>
</dbReference>
<dbReference type="FunFam" id="3.30.56.10:FF:000002">
    <property type="entry name" value="Phenylalanine--tRNA ligase beta subunit"/>
    <property type="match status" value="1"/>
</dbReference>
<feature type="domain" description="FDX-ACB" evidence="18">
    <location>
        <begin position="714"/>
        <end position="807"/>
    </location>
</feature>
<evidence type="ECO:0000256" key="7">
    <source>
        <dbReference type="ARBA" id="ARBA00022723"/>
    </source>
</evidence>
<dbReference type="RefSeq" id="WP_073152357.1">
    <property type="nucleotide sequence ID" value="NZ_FQVL01000001.1"/>
</dbReference>
<dbReference type="GO" id="GO:0016740">
    <property type="term" value="F:transferase activity"/>
    <property type="evidence" value="ECO:0007669"/>
    <property type="project" value="UniProtKB-ARBA"/>
</dbReference>
<evidence type="ECO:0000256" key="8">
    <source>
        <dbReference type="ARBA" id="ARBA00022741"/>
    </source>
</evidence>
<dbReference type="PANTHER" id="PTHR10947">
    <property type="entry name" value="PHENYLALANYL-TRNA SYNTHETASE BETA CHAIN AND LEUCINE-RICH REPEAT-CONTAINING PROTEIN 47"/>
    <property type="match status" value="1"/>
</dbReference>
<dbReference type="SUPFAM" id="SSF56037">
    <property type="entry name" value="PheT/TilS domain"/>
    <property type="match status" value="1"/>
</dbReference>
<keyword evidence="4 15" id="KW-0963">Cytoplasm</keyword>
<dbReference type="GO" id="GO:0000049">
    <property type="term" value="F:tRNA binding"/>
    <property type="evidence" value="ECO:0007669"/>
    <property type="project" value="UniProtKB-UniRule"/>
</dbReference>
<comment type="subunit">
    <text evidence="3 15">Tetramer of two alpha and two beta subunits.</text>
</comment>
<gene>
    <name evidence="15" type="primary">pheT</name>
    <name evidence="20" type="ORF">SAMN05444392_101825</name>
</gene>
<dbReference type="InterPro" id="IPR045864">
    <property type="entry name" value="aa-tRNA-synth_II/BPL/LPL"/>
</dbReference>
<dbReference type="GO" id="GO:0000287">
    <property type="term" value="F:magnesium ion binding"/>
    <property type="evidence" value="ECO:0007669"/>
    <property type="project" value="UniProtKB-UniRule"/>
</dbReference>
<dbReference type="InterPro" id="IPR005121">
    <property type="entry name" value="Fdx_antiC-bd"/>
</dbReference>
<evidence type="ECO:0000256" key="12">
    <source>
        <dbReference type="ARBA" id="ARBA00022917"/>
    </source>
</evidence>
<feature type="domain" description="B5" evidence="19">
    <location>
        <begin position="408"/>
        <end position="483"/>
    </location>
</feature>
<keyword evidence="8 15" id="KW-0547">Nucleotide-binding</keyword>
<dbReference type="SUPFAM" id="SSF54991">
    <property type="entry name" value="Anticodon-binding domain of PheRS"/>
    <property type="match status" value="1"/>
</dbReference>
<dbReference type="GO" id="GO:0006432">
    <property type="term" value="P:phenylalanyl-tRNA aminoacylation"/>
    <property type="evidence" value="ECO:0007669"/>
    <property type="project" value="UniProtKB-UniRule"/>
</dbReference>
<evidence type="ECO:0000256" key="14">
    <source>
        <dbReference type="ARBA" id="ARBA00049255"/>
    </source>
</evidence>
<dbReference type="CDD" id="cd00769">
    <property type="entry name" value="PheRS_beta_core"/>
    <property type="match status" value="1"/>
</dbReference>
<dbReference type="OrthoDB" id="9805455at2"/>
<dbReference type="Pfam" id="PF03147">
    <property type="entry name" value="FDX-ACB"/>
    <property type="match status" value="1"/>
</dbReference>
<feature type="binding site" evidence="15">
    <location>
        <position position="471"/>
    </location>
    <ligand>
        <name>Mg(2+)</name>
        <dbReference type="ChEBI" id="CHEBI:18420"/>
        <note>shared with alpha subunit</note>
    </ligand>
</feature>
<dbReference type="Gene3D" id="3.30.930.10">
    <property type="entry name" value="Bira Bifunctional Protein, Domain 2"/>
    <property type="match status" value="1"/>
</dbReference>
<dbReference type="STRING" id="112248.SAMN05444392_101825"/>
<dbReference type="InterPro" id="IPR020825">
    <property type="entry name" value="Phe-tRNA_synthase-like_B3/B4"/>
</dbReference>
<keyword evidence="13 15" id="KW-0030">Aminoacyl-tRNA synthetase</keyword>
<dbReference type="InterPro" id="IPR033714">
    <property type="entry name" value="tRNA_bind_bactPheRS"/>
</dbReference>
<dbReference type="Gene3D" id="3.30.70.380">
    <property type="entry name" value="Ferrodoxin-fold anticodon-binding domain"/>
    <property type="match status" value="1"/>
</dbReference>
<dbReference type="AlphaFoldDB" id="A0A1M4U5V8"/>
<organism evidence="20 21">
    <name type="scientific">Seinonella peptonophila</name>
    <dbReference type="NCBI Taxonomy" id="112248"/>
    <lineage>
        <taxon>Bacteria</taxon>
        <taxon>Bacillati</taxon>
        <taxon>Bacillota</taxon>
        <taxon>Bacilli</taxon>
        <taxon>Bacillales</taxon>
        <taxon>Thermoactinomycetaceae</taxon>
        <taxon>Seinonella</taxon>
    </lineage>
</organism>
<dbReference type="SMART" id="SM00873">
    <property type="entry name" value="B3_4"/>
    <property type="match status" value="1"/>
</dbReference>
<dbReference type="InterPro" id="IPR009061">
    <property type="entry name" value="DNA-bd_dom_put_sf"/>
</dbReference>
<dbReference type="InterPro" id="IPR005146">
    <property type="entry name" value="B3/B4_tRNA-bd"/>
</dbReference>
<evidence type="ECO:0000256" key="16">
    <source>
        <dbReference type="PROSITE-ProRule" id="PRU00209"/>
    </source>
</evidence>
<evidence type="ECO:0000256" key="9">
    <source>
        <dbReference type="ARBA" id="ARBA00022840"/>
    </source>
</evidence>
<evidence type="ECO:0000313" key="21">
    <source>
        <dbReference type="Proteomes" id="UP000184476"/>
    </source>
</evidence>
<reference evidence="20 21" key="1">
    <citation type="submission" date="2016-11" db="EMBL/GenBank/DDBJ databases">
        <authorList>
            <person name="Jaros S."/>
            <person name="Januszkiewicz K."/>
            <person name="Wedrychowicz H."/>
        </authorList>
    </citation>
    <scope>NUCLEOTIDE SEQUENCE [LARGE SCALE GENOMIC DNA]</scope>
    <source>
        <strain evidence="20 21">DSM 44666</strain>
    </source>
</reference>
<dbReference type="SUPFAM" id="SSF46955">
    <property type="entry name" value="Putative DNA-binding domain"/>
    <property type="match status" value="1"/>
</dbReference>
<evidence type="ECO:0000256" key="3">
    <source>
        <dbReference type="ARBA" id="ARBA00011209"/>
    </source>
</evidence>
<evidence type="ECO:0000313" key="20">
    <source>
        <dbReference type="EMBL" id="SHE52068.1"/>
    </source>
</evidence>
<dbReference type="CDD" id="cd02796">
    <property type="entry name" value="tRNA_bind_bactPheRS"/>
    <property type="match status" value="1"/>
</dbReference>
<comment type="subcellular location">
    <subcellularLocation>
        <location evidence="1 15">Cytoplasm</location>
    </subcellularLocation>
</comment>
<dbReference type="EMBL" id="FQVL01000001">
    <property type="protein sequence ID" value="SHE52068.1"/>
    <property type="molecule type" value="Genomic_DNA"/>
</dbReference>
<evidence type="ECO:0000256" key="11">
    <source>
        <dbReference type="ARBA" id="ARBA00022884"/>
    </source>
</evidence>
<dbReference type="InterPro" id="IPR036690">
    <property type="entry name" value="Fdx_antiC-bd_sf"/>
</dbReference>
<dbReference type="SMART" id="SM00874">
    <property type="entry name" value="B5"/>
    <property type="match status" value="1"/>
</dbReference>
<keyword evidence="10 15" id="KW-0460">Magnesium</keyword>
<dbReference type="GO" id="GO:0004826">
    <property type="term" value="F:phenylalanine-tRNA ligase activity"/>
    <property type="evidence" value="ECO:0007669"/>
    <property type="project" value="UniProtKB-UniRule"/>
</dbReference>
<feature type="domain" description="TRNA-binding" evidence="17">
    <location>
        <begin position="40"/>
        <end position="155"/>
    </location>
</feature>
<name>A0A1M4U5V8_9BACL</name>
<dbReference type="NCBIfam" id="NF045760">
    <property type="entry name" value="YtpR"/>
    <property type="match status" value="1"/>
</dbReference>
<dbReference type="PROSITE" id="PS51483">
    <property type="entry name" value="B5"/>
    <property type="match status" value="1"/>
</dbReference>
<evidence type="ECO:0000259" key="17">
    <source>
        <dbReference type="PROSITE" id="PS50886"/>
    </source>
</evidence>
<feature type="binding site" evidence="15">
    <location>
        <position position="467"/>
    </location>
    <ligand>
        <name>Mg(2+)</name>
        <dbReference type="ChEBI" id="CHEBI:18420"/>
        <note>shared with alpha subunit</note>
    </ligand>
</feature>
<dbReference type="Pfam" id="PF17759">
    <property type="entry name" value="tRNA_synthFbeta"/>
    <property type="match status" value="1"/>
</dbReference>
<evidence type="ECO:0000256" key="2">
    <source>
        <dbReference type="ARBA" id="ARBA00008653"/>
    </source>
</evidence>
<dbReference type="PANTHER" id="PTHR10947:SF0">
    <property type="entry name" value="PHENYLALANINE--TRNA LIGASE BETA SUBUNIT"/>
    <property type="match status" value="1"/>
</dbReference>
<feature type="binding site" evidence="15">
    <location>
        <position position="470"/>
    </location>
    <ligand>
        <name>Mg(2+)</name>
        <dbReference type="ChEBI" id="CHEBI:18420"/>
        <note>shared with alpha subunit</note>
    </ligand>
</feature>
<sequence length="808" mass="90544">MLVSYDWLSEYVDLDGISPEDIADELNRTGIEVEVIYTRDNGLNGVVIGQVLSVSPHPQADRLRVCSVHVGQPQPLQIVCGAPNVAVGQRVPVATVGATLPGDLRIQATQLRGIESMGMICSAKELGLPDKVLMKEQTEGILVLGEDAPIGEDIRLYLGMTDQVIELELTPNRADCLSMIGVAYEIAAIFERPLTLPEVEIRESVTHGHHVDIQLEVEEECPFYVAQVVENLTIGPSPQWIQNRLISAGVRPINNIVDVTNYVMIETGQPLHAFDYDQIQDGEIIVRLAHPGESVVTLDGVTRACDDETLLISDRKQVLGIAGIMGGQSSEVGPSTNRVLIESAYFNPISIRRSSRKLGLRSEASNRFEKGVDPERIIPALSRSVQLLEEIAQGQVASDLYIEEIGDVEEIVVDLRHDRLTGLLGIQIEPSEVLKIFERLKFPTQYEDDVYHVQVPSRRPDITIEVDLIEEVARIYGYDRIPTTLPWGQQLPGGLTKEQGFRRTIRETLRGLGMNEVISYSLITNKMDKELVSLQAETKPIQIAMPMSNEHAVLRTSLLPSLLQTAVHNHKHGIDFVSIFELSSVYTSEERRLTRLPQESWELGGLMSGQLERNFWRKGKEHPLFFDTKGVLDALWKRLGISHKEVEYHEAVLAGFHPGRTAEILFDEKRIGILGQLHPKLEKQYDLHEVILFQIDLQQLFAKSDDKISYQRLSRYPAVTRDLAMIVDEDIRVGEIEAGIRQVAGELLRSVTLFDVFIGEQIGPNKKNVAYSLVYQALDRTLTDEEVQAVHTKVIQFLESTMDVKLRT</sequence>
<keyword evidence="6 15" id="KW-0436">Ligase</keyword>
<evidence type="ECO:0000256" key="15">
    <source>
        <dbReference type="HAMAP-Rule" id="MF_00283"/>
    </source>
</evidence>
<accession>A0A1M4U5V8</accession>
<keyword evidence="5 16" id="KW-0820">tRNA-binding</keyword>
<dbReference type="SMART" id="SM00896">
    <property type="entry name" value="FDX-ACB"/>
    <property type="match status" value="1"/>
</dbReference>
<evidence type="ECO:0000256" key="10">
    <source>
        <dbReference type="ARBA" id="ARBA00022842"/>
    </source>
</evidence>
<keyword evidence="21" id="KW-1185">Reference proteome</keyword>
<dbReference type="InterPro" id="IPR045060">
    <property type="entry name" value="Phe-tRNA-ligase_IIc_bsu"/>
</dbReference>
<comment type="catalytic activity">
    <reaction evidence="14 15">
        <text>tRNA(Phe) + L-phenylalanine + ATP = L-phenylalanyl-tRNA(Phe) + AMP + diphosphate + H(+)</text>
        <dbReference type="Rhea" id="RHEA:19413"/>
        <dbReference type="Rhea" id="RHEA-COMP:9668"/>
        <dbReference type="Rhea" id="RHEA-COMP:9699"/>
        <dbReference type="ChEBI" id="CHEBI:15378"/>
        <dbReference type="ChEBI" id="CHEBI:30616"/>
        <dbReference type="ChEBI" id="CHEBI:33019"/>
        <dbReference type="ChEBI" id="CHEBI:58095"/>
        <dbReference type="ChEBI" id="CHEBI:78442"/>
        <dbReference type="ChEBI" id="CHEBI:78531"/>
        <dbReference type="ChEBI" id="CHEBI:456215"/>
        <dbReference type="EC" id="6.1.1.20"/>
    </reaction>
</comment>
<dbReference type="InterPro" id="IPR002547">
    <property type="entry name" value="tRNA-bd_dom"/>
</dbReference>
<dbReference type="Gene3D" id="3.30.56.10">
    <property type="match status" value="2"/>
</dbReference>
<dbReference type="GO" id="GO:0009328">
    <property type="term" value="C:phenylalanine-tRNA ligase complex"/>
    <property type="evidence" value="ECO:0007669"/>
    <property type="project" value="TreeGrafter"/>
</dbReference>
<dbReference type="EC" id="6.1.1.20" evidence="15"/>
<keyword evidence="7 15" id="KW-0479">Metal-binding</keyword>
<dbReference type="Pfam" id="PF03484">
    <property type="entry name" value="B5"/>
    <property type="match status" value="1"/>
</dbReference>
<dbReference type="Gene3D" id="3.50.40.10">
    <property type="entry name" value="Phenylalanyl-trna Synthetase, Chain B, domain 3"/>
    <property type="match status" value="1"/>
</dbReference>
<dbReference type="SUPFAM" id="SSF50249">
    <property type="entry name" value="Nucleic acid-binding proteins"/>
    <property type="match status" value="1"/>
</dbReference>
<dbReference type="Gene3D" id="2.40.50.140">
    <property type="entry name" value="Nucleic acid-binding proteins"/>
    <property type="match status" value="1"/>
</dbReference>
<dbReference type="PROSITE" id="PS51447">
    <property type="entry name" value="FDX_ACB"/>
    <property type="match status" value="1"/>
</dbReference>
<evidence type="ECO:0000256" key="1">
    <source>
        <dbReference type="ARBA" id="ARBA00004496"/>
    </source>
</evidence>
<keyword evidence="9 15" id="KW-0067">ATP-binding</keyword>
<dbReference type="InterPro" id="IPR004532">
    <property type="entry name" value="Phe-tRNA-ligase_IIc_bsu_bact"/>
</dbReference>
<evidence type="ECO:0000256" key="13">
    <source>
        <dbReference type="ARBA" id="ARBA00023146"/>
    </source>
</evidence>
<dbReference type="InterPro" id="IPR041616">
    <property type="entry name" value="PheRS_beta_core"/>
</dbReference>
<feature type="binding site" evidence="15">
    <location>
        <position position="461"/>
    </location>
    <ligand>
        <name>Mg(2+)</name>
        <dbReference type="ChEBI" id="CHEBI:18420"/>
        <note>shared with alpha subunit</note>
    </ligand>
</feature>
<evidence type="ECO:0000256" key="5">
    <source>
        <dbReference type="ARBA" id="ARBA00022555"/>
    </source>
</evidence>
<dbReference type="SUPFAM" id="SSF55681">
    <property type="entry name" value="Class II aaRS and biotin synthetases"/>
    <property type="match status" value="1"/>
</dbReference>
<evidence type="ECO:0000256" key="4">
    <source>
        <dbReference type="ARBA" id="ARBA00022490"/>
    </source>
</evidence>
<dbReference type="Proteomes" id="UP000184476">
    <property type="component" value="Unassembled WGS sequence"/>
</dbReference>